<proteinExistence type="predicted"/>
<gene>
    <name evidence="1" type="ORF">KPL71_027584</name>
</gene>
<evidence type="ECO:0000313" key="2">
    <source>
        <dbReference type="Proteomes" id="UP000829398"/>
    </source>
</evidence>
<evidence type="ECO:0000313" key="1">
    <source>
        <dbReference type="EMBL" id="KAH9683112.1"/>
    </source>
</evidence>
<organism evidence="1 2">
    <name type="scientific">Citrus sinensis</name>
    <name type="common">Sweet orange</name>
    <name type="synonym">Citrus aurantium var. sinensis</name>
    <dbReference type="NCBI Taxonomy" id="2711"/>
    <lineage>
        <taxon>Eukaryota</taxon>
        <taxon>Viridiplantae</taxon>
        <taxon>Streptophyta</taxon>
        <taxon>Embryophyta</taxon>
        <taxon>Tracheophyta</taxon>
        <taxon>Spermatophyta</taxon>
        <taxon>Magnoliopsida</taxon>
        <taxon>eudicotyledons</taxon>
        <taxon>Gunneridae</taxon>
        <taxon>Pentapetalae</taxon>
        <taxon>rosids</taxon>
        <taxon>malvids</taxon>
        <taxon>Sapindales</taxon>
        <taxon>Rutaceae</taxon>
        <taxon>Aurantioideae</taxon>
        <taxon>Citrus</taxon>
    </lineage>
</organism>
<dbReference type="Proteomes" id="UP000829398">
    <property type="component" value="Chromosome 9"/>
</dbReference>
<sequence>MASNNNSGAGFGKASGPSAPPKHVPSFGQFTSRSASPPFPNLASVPSPRLPEVVDVTCSRPLGGFGSSVLAARPFQASNARPEALQRVASPPSPFDNYSSAGVHRRELPKVSREFWARWHKQQSLCRIRYAKNGELSHSKIRYAKISRSISYSGENQNVMPVEPPQRLDNGQRSLFKDYDTLPHRRPSAVMPFVASSNYGTSSTAKTAGLQEPKRTRSPPLLSRDEEFSRNTSQTTNPRLGFSSSTRDDHGKLLGNYRNSLALQDQSRALPLANSFDDERRSTGQVANVQVPKRTRSPPVTSANGVSWENPQFASNDSKRPALSSSTWDDHAEFLGNYTNSLPQQDQSRALPHANSYDDERSFMGQVATVEGPKQTSAPPITSANGVSPENPHSKRQSNRSNAVFGAPNSQVLQRSAPSSKSAVGATRSNVYPVPKRTRSPPLPSVGQDLQENSNFTQYDAEREMQAKAKRLARFKVELSENVQISPEITDQKVSNSGRGQSVVERQKFVGGHSIESAKDYPNENTLSDNEGLEASSVIIGSCPDMCPESERAERERKGDLDRYERLDGDRNQTNEYLAVKKYNRTAEREANLIRPMPILQKTVGYLLDLLDQPYDERFLGLYNFLWDRMRAIRMDLRMQHIFNQEAITMLEQMIRLHIIAMHELCEYTKGEGFSEGFDAHLNIEQMNKTSVELFQMYDDHRKRGLIISTEKEFRGYYALLKLDKHPGYKVEPAELSLDLAKMTPEIRQTPEVLFARSVARACRTGNFIAFFRLARKASYLQACLMHAHFSKLRTQALASLYSGLQNNQGLPVAHVGRWLGMEEEDIESLLEYHGFSIKEFEEPYMVKEGPFLNSDKDYPTKCSKLVLLKRSGRMVEDMSASSPVTPPAEPTKAMQLDNKYKSDIEAIPSVERKICVPVVEEEMPDSVAISSPKNSIAFRPMIEASMVDQQSQDDHQRTGASVFPWVFSAPHSSPISRPAKFLTEEKQNGDVLFGISPEKKMFSDMEGSPTQLVARTEALQDRSPSSKRYDYSVGSSLQQGAAIKSVQYEEPQDTHQEGENNKVVQDENNEVMKNYASAKLKLILRLWRRRSLKQKELRKQRRLAANTALNSLSLGPPIRQNSDQPSTCGEFDIDHVMRERSEKHDRSWSRLNVSDAIAGILGRRNPKAKCLCWKIVLCSHACLEGDRQMQRKQISDLAAELWLFSKLKPSEKDDGDVVFASPGLSIWKKWIPSQSGTDLICCFSFVKEMEFNHVNDAVSGASAVLFLVSESIPWKLQKVQLNKLVMSIPSGSCLPLLILSCSFDKEALDPCAVIINELGLSELDKSRVNRVLVKFLVGDQQSSHSDEFFSDEQLREGLQWLASESPLQPVVYCMRTRELILTCLSSALEVLGKSSDYEVSPNHCISAFNEALDQSLVEIVAAAKANPSNWPCPEIALVEDSGDDNFMEDWCFPSLGWNSVGRIESLEHALRDLKLPSFPDDISFLGRGCEMGKEIENQRLQLENLLINYLTLSSKMMAVPLARKEASIMLQRNARLELHNSCYYIVPKWVMIFRRIFNWRLMILNNGAVSSSYVLEQHLVSHTSGDLDKSGLEGTRSSPYVHLSLDEMMGVGRTSHPFQQEITEAGCGPILTQVAQTQPQVHQPAMASNSDDIQDHANTNSMVEEGERNRSEKNKWTVANDISYVTSKLNNTAGEIAVSPNVTKETDNLSKLFEQCHLVQNTNESKLYFYF</sequence>
<reference evidence="2" key="1">
    <citation type="journal article" date="2023" name="Hortic. Res.">
        <title>A chromosome-level phased genome enabling allele-level studies in sweet orange: a case study on citrus Huanglongbing tolerance.</title>
        <authorList>
            <person name="Wu B."/>
            <person name="Yu Q."/>
            <person name="Deng Z."/>
            <person name="Duan Y."/>
            <person name="Luo F."/>
            <person name="Gmitter F. Jr."/>
        </authorList>
    </citation>
    <scope>NUCLEOTIDE SEQUENCE [LARGE SCALE GENOMIC DNA]</scope>
    <source>
        <strain evidence="2">cv. Valencia</strain>
    </source>
</reference>
<comment type="caution">
    <text evidence="1">The sequence shown here is derived from an EMBL/GenBank/DDBJ whole genome shotgun (WGS) entry which is preliminary data.</text>
</comment>
<dbReference type="EMBL" id="CM039178">
    <property type="protein sequence ID" value="KAH9683112.1"/>
    <property type="molecule type" value="Genomic_DNA"/>
</dbReference>
<accession>A0ACB8I7M4</accession>
<keyword evidence="2" id="KW-1185">Reference proteome</keyword>
<protein>
    <submittedName>
        <fullName evidence="1">SAC3 family protein B</fullName>
    </submittedName>
</protein>
<name>A0ACB8I7M4_CITSI</name>